<dbReference type="Pfam" id="PF13650">
    <property type="entry name" value="Asp_protease_2"/>
    <property type="match status" value="1"/>
</dbReference>
<comment type="caution">
    <text evidence="3">The sequence shown here is derived from an EMBL/GenBank/DDBJ whole genome shotgun (WGS) entry which is preliminary data.</text>
</comment>
<dbReference type="OrthoDB" id="5535068at2759"/>
<dbReference type="PROSITE" id="PS50175">
    <property type="entry name" value="ASP_PROT_RETROV"/>
    <property type="match status" value="1"/>
</dbReference>
<reference evidence="3 4" key="1">
    <citation type="submission" date="2015-08" db="EMBL/GenBank/DDBJ databases">
        <title>Next Generation Sequencing and Analysis of the Genome of Puccinia sorghi L Schw, the Causal Agent of Maize Common Rust.</title>
        <authorList>
            <person name="Rochi L."/>
            <person name="Burguener G."/>
            <person name="Darino M."/>
            <person name="Turjanski A."/>
            <person name="Kreff E."/>
            <person name="Dieguez M.J."/>
            <person name="Sacco F."/>
        </authorList>
    </citation>
    <scope>NUCLEOTIDE SEQUENCE [LARGE SCALE GENOMIC DNA]</scope>
    <source>
        <strain evidence="3 4">RO10H11247</strain>
    </source>
</reference>
<dbReference type="EMBL" id="LAVV01007633">
    <property type="protein sequence ID" value="KNZ55305.1"/>
    <property type="molecule type" value="Genomic_DNA"/>
</dbReference>
<dbReference type="AlphaFoldDB" id="A0A0L6V586"/>
<protein>
    <recommendedName>
        <fullName evidence="2">Peptidase A2 domain-containing protein</fullName>
    </recommendedName>
</protein>
<evidence type="ECO:0000313" key="4">
    <source>
        <dbReference type="Proteomes" id="UP000037035"/>
    </source>
</evidence>
<dbReference type="Gene3D" id="2.40.70.10">
    <property type="entry name" value="Acid Proteases"/>
    <property type="match status" value="1"/>
</dbReference>
<evidence type="ECO:0000313" key="3">
    <source>
        <dbReference type="EMBL" id="KNZ55305.1"/>
    </source>
</evidence>
<name>A0A0L6V586_9BASI</name>
<sequence length="262" mass="29583">MNFIQELQNFSTEEVKLAERSQNSGRCNRSDFIEDNHIGEECRQSPGKSLTYACPLGFVNLTINGRKLRALVDSGAELKIMPEEVALRLELPTREIRMNITGIGGHSSPVVGLAEGISFNIDTEDRKVAFFIVWGKVYTVLGRPFLVDHKVRLELSQSRGEILSYELWDGGRLCIPICSPEVPGWEMAPRRRLIDKCSHSIQWEEYTNHDEEIQSIGKIEELSPMIIGEGIMEDIDNGCYSSARKIQQPSVFDGEITEKHLS</sequence>
<dbReference type="Proteomes" id="UP000037035">
    <property type="component" value="Unassembled WGS sequence"/>
</dbReference>
<dbReference type="VEuPathDB" id="FungiDB:VP01_2718g5"/>
<gene>
    <name evidence="3" type="ORF">VP01_2718g5</name>
</gene>
<dbReference type="SUPFAM" id="SSF50630">
    <property type="entry name" value="Acid proteases"/>
    <property type="match status" value="1"/>
</dbReference>
<dbReference type="CDD" id="cd00303">
    <property type="entry name" value="retropepsin_like"/>
    <property type="match status" value="1"/>
</dbReference>
<organism evidence="3 4">
    <name type="scientific">Puccinia sorghi</name>
    <dbReference type="NCBI Taxonomy" id="27349"/>
    <lineage>
        <taxon>Eukaryota</taxon>
        <taxon>Fungi</taxon>
        <taxon>Dikarya</taxon>
        <taxon>Basidiomycota</taxon>
        <taxon>Pucciniomycotina</taxon>
        <taxon>Pucciniomycetes</taxon>
        <taxon>Pucciniales</taxon>
        <taxon>Pucciniaceae</taxon>
        <taxon>Puccinia</taxon>
    </lineage>
</organism>
<accession>A0A0L6V586</accession>
<feature type="domain" description="Peptidase A2" evidence="2">
    <location>
        <begin position="68"/>
        <end position="145"/>
    </location>
</feature>
<proteinExistence type="predicted"/>
<dbReference type="InterPro" id="IPR001995">
    <property type="entry name" value="Peptidase_A2_cat"/>
</dbReference>
<dbReference type="GO" id="GO:0004190">
    <property type="term" value="F:aspartic-type endopeptidase activity"/>
    <property type="evidence" value="ECO:0007669"/>
    <property type="project" value="InterPro"/>
</dbReference>
<evidence type="ECO:0000256" key="1">
    <source>
        <dbReference type="ARBA" id="ARBA00022801"/>
    </source>
</evidence>
<dbReference type="InterPro" id="IPR021109">
    <property type="entry name" value="Peptidase_aspartic_dom_sf"/>
</dbReference>
<dbReference type="GO" id="GO:0006508">
    <property type="term" value="P:proteolysis"/>
    <property type="evidence" value="ECO:0007669"/>
    <property type="project" value="InterPro"/>
</dbReference>
<keyword evidence="4" id="KW-1185">Reference proteome</keyword>
<keyword evidence="1" id="KW-0378">Hydrolase</keyword>
<evidence type="ECO:0000259" key="2">
    <source>
        <dbReference type="PROSITE" id="PS50175"/>
    </source>
</evidence>